<evidence type="ECO:0000313" key="1">
    <source>
        <dbReference type="EMBL" id="CAB4372909.1"/>
    </source>
</evidence>
<reference evidence="1" key="1">
    <citation type="submission" date="2020-05" db="EMBL/GenBank/DDBJ databases">
        <authorList>
            <person name="Chiriac C."/>
            <person name="Salcher M."/>
            <person name="Ghai R."/>
            <person name="Kavagutti S V."/>
        </authorList>
    </citation>
    <scope>NUCLEOTIDE SEQUENCE</scope>
</reference>
<organism evidence="1">
    <name type="scientific">freshwater metagenome</name>
    <dbReference type="NCBI Taxonomy" id="449393"/>
    <lineage>
        <taxon>unclassified sequences</taxon>
        <taxon>metagenomes</taxon>
        <taxon>ecological metagenomes</taxon>
    </lineage>
</organism>
<sequence>MEPKPELYEAYHAKQQELIKQMVWSHPGITHTHFRNDAGEIHTVSPFRLVDYWSWTREINVDDYVLS</sequence>
<dbReference type="AlphaFoldDB" id="A0A6J6ARK0"/>
<gene>
    <name evidence="1" type="ORF">UFOPK4201_01958</name>
</gene>
<protein>
    <submittedName>
        <fullName evidence="1">Unannotated protein</fullName>
    </submittedName>
</protein>
<name>A0A6J6ARK0_9ZZZZ</name>
<accession>A0A6J6ARK0</accession>
<dbReference type="EMBL" id="CAEUNJ010000128">
    <property type="protein sequence ID" value="CAB4372909.1"/>
    <property type="molecule type" value="Genomic_DNA"/>
</dbReference>
<proteinExistence type="predicted"/>